<name>A0A0E9T7S3_ANGAN</name>
<reference evidence="2" key="2">
    <citation type="journal article" date="2015" name="Fish Shellfish Immunol.">
        <title>Early steps in the European eel (Anguilla anguilla)-Vibrio vulnificus interaction in the gills: Role of the RtxA13 toxin.</title>
        <authorList>
            <person name="Callol A."/>
            <person name="Pajuelo D."/>
            <person name="Ebbesson L."/>
            <person name="Teles M."/>
            <person name="MacKenzie S."/>
            <person name="Amaro C."/>
        </authorList>
    </citation>
    <scope>NUCLEOTIDE SEQUENCE</scope>
</reference>
<accession>A0A0E9T7S3</accession>
<feature type="region of interest" description="Disordered" evidence="1">
    <location>
        <begin position="1"/>
        <end position="25"/>
    </location>
</feature>
<reference evidence="2" key="1">
    <citation type="submission" date="2014-11" db="EMBL/GenBank/DDBJ databases">
        <authorList>
            <person name="Amaro Gonzalez C."/>
        </authorList>
    </citation>
    <scope>NUCLEOTIDE SEQUENCE</scope>
</reference>
<protein>
    <submittedName>
        <fullName evidence="2">Uncharacterized protein</fullName>
    </submittedName>
</protein>
<dbReference type="AlphaFoldDB" id="A0A0E9T7S3"/>
<sequence length="48" mass="5234">MFHALDPHRPHPGDQGGVHDGICSLSPGPVQRQCALRTHEVQEAVPVR</sequence>
<feature type="compositionally biased region" description="Basic and acidic residues" evidence="1">
    <location>
        <begin position="1"/>
        <end position="12"/>
    </location>
</feature>
<dbReference type="EMBL" id="GBXM01059110">
    <property type="protein sequence ID" value="JAH49467.1"/>
    <property type="molecule type" value="Transcribed_RNA"/>
</dbReference>
<evidence type="ECO:0000313" key="2">
    <source>
        <dbReference type="EMBL" id="JAH49467.1"/>
    </source>
</evidence>
<evidence type="ECO:0000256" key="1">
    <source>
        <dbReference type="SAM" id="MobiDB-lite"/>
    </source>
</evidence>
<proteinExistence type="predicted"/>
<organism evidence="2">
    <name type="scientific">Anguilla anguilla</name>
    <name type="common">European freshwater eel</name>
    <name type="synonym">Muraena anguilla</name>
    <dbReference type="NCBI Taxonomy" id="7936"/>
    <lineage>
        <taxon>Eukaryota</taxon>
        <taxon>Metazoa</taxon>
        <taxon>Chordata</taxon>
        <taxon>Craniata</taxon>
        <taxon>Vertebrata</taxon>
        <taxon>Euteleostomi</taxon>
        <taxon>Actinopterygii</taxon>
        <taxon>Neopterygii</taxon>
        <taxon>Teleostei</taxon>
        <taxon>Anguilliformes</taxon>
        <taxon>Anguillidae</taxon>
        <taxon>Anguilla</taxon>
    </lineage>
</organism>